<gene>
    <name evidence="1" type="ORF">ATANTOWER_005001</name>
</gene>
<dbReference type="Proteomes" id="UP001345963">
    <property type="component" value="Unassembled WGS sequence"/>
</dbReference>
<evidence type="ECO:0000313" key="2">
    <source>
        <dbReference type="Proteomes" id="UP001345963"/>
    </source>
</evidence>
<accession>A0ABU7BEB6</accession>
<evidence type="ECO:0000313" key="1">
    <source>
        <dbReference type="EMBL" id="MED6248786.1"/>
    </source>
</evidence>
<dbReference type="EMBL" id="JAHUTI010050719">
    <property type="protein sequence ID" value="MED6248786.1"/>
    <property type="molecule type" value="Genomic_DNA"/>
</dbReference>
<name>A0ABU7BEB6_9TELE</name>
<reference evidence="1 2" key="1">
    <citation type="submission" date="2021-07" db="EMBL/GenBank/DDBJ databases">
        <authorList>
            <person name="Palmer J.M."/>
        </authorList>
    </citation>
    <scope>NUCLEOTIDE SEQUENCE [LARGE SCALE GENOMIC DNA]</scope>
    <source>
        <strain evidence="1 2">AT_MEX2019</strain>
        <tissue evidence="1">Muscle</tissue>
    </source>
</reference>
<proteinExistence type="predicted"/>
<sequence length="117" mass="13056">MILINDVITAEHVCSSNSSFYKHWLMCSIQQNQLLTHRYKTNRSLTGSPSLTQNIIPSRQNPAEHCVVRAPGLPDLTDSFQPKNNPNPAHLVKCQSEPTFSLQNPSSFPTWSSIPAP</sequence>
<keyword evidence="2" id="KW-1185">Reference proteome</keyword>
<protein>
    <submittedName>
        <fullName evidence="1">Uncharacterized protein</fullName>
    </submittedName>
</protein>
<comment type="caution">
    <text evidence="1">The sequence shown here is derived from an EMBL/GenBank/DDBJ whole genome shotgun (WGS) entry which is preliminary data.</text>
</comment>
<organism evidence="1 2">
    <name type="scientific">Ataeniobius toweri</name>
    <dbReference type="NCBI Taxonomy" id="208326"/>
    <lineage>
        <taxon>Eukaryota</taxon>
        <taxon>Metazoa</taxon>
        <taxon>Chordata</taxon>
        <taxon>Craniata</taxon>
        <taxon>Vertebrata</taxon>
        <taxon>Euteleostomi</taxon>
        <taxon>Actinopterygii</taxon>
        <taxon>Neopterygii</taxon>
        <taxon>Teleostei</taxon>
        <taxon>Neoteleostei</taxon>
        <taxon>Acanthomorphata</taxon>
        <taxon>Ovalentaria</taxon>
        <taxon>Atherinomorphae</taxon>
        <taxon>Cyprinodontiformes</taxon>
        <taxon>Goodeidae</taxon>
        <taxon>Ataeniobius</taxon>
    </lineage>
</organism>